<sequence>MRSVAAAIAVGFALLSSTYPREIRQDSLLFASMCLTELDNILVGFAVISAACSSIYSSIY</sequence>
<keyword evidence="2" id="KW-1185">Reference proteome</keyword>
<name>A0A0B2V8P6_TOXCA</name>
<evidence type="ECO:0000313" key="2">
    <source>
        <dbReference type="Proteomes" id="UP000031036"/>
    </source>
</evidence>
<protein>
    <submittedName>
        <fullName evidence="1">Uncharacterized protein</fullName>
    </submittedName>
</protein>
<proteinExistence type="predicted"/>
<dbReference type="Proteomes" id="UP000031036">
    <property type="component" value="Unassembled WGS sequence"/>
</dbReference>
<organism evidence="1 2">
    <name type="scientific">Toxocara canis</name>
    <name type="common">Canine roundworm</name>
    <dbReference type="NCBI Taxonomy" id="6265"/>
    <lineage>
        <taxon>Eukaryota</taxon>
        <taxon>Metazoa</taxon>
        <taxon>Ecdysozoa</taxon>
        <taxon>Nematoda</taxon>
        <taxon>Chromadorea</taxon>
        <taxon>Rhabditida</taxon>
        <taxon>Spirurina</taxon>
        <taxon>Ascaridomorpha</taxon>
        <taxon>Ascaridoidea</taxon>
        <taxon>Toxocaridae</taxon>
        <taxon>Toxocara</taxon>
    </lineage>
</organism>
<evidence type="ECO:0000313" key="1">
    <source>
        <dbReference type="EMBL" id="KHN77923.1"/>
    </source>
</evidence>
<dbReference type="EMBL" id="JPKZ01002211">
    <property type="protein sequence ID" value="KHN77923.1"/>
    <property type="molecule type" value="Genomic_DNA"/>
</dbReference>
<accession>A0A0B2V8P6</accession>
<comment type="caution">
    <text evidence="1">The sequence shown here is derived from an EMBL/GenBank/DDBJ whole genome shotgun (WGS) entry which is preliminary data.</text>
</comment>
<dbReference type="AlphaFoldDB" id="A0A0B2V8P6"/>
<reference evidence="1 2" key="1">
    <citation type="submission" date="2014-11" db="EMBL/GenBank/DDBJ databases">
        <title>Genetic blueprint of the zoonotic pathogen Toxocara canis.</title>
        <authorList>
            <person name="Zhu X.-Q."/>
            <person name="Korhonen P.K."/>
            <person name="Cai H."/>
            <person name="Young N.D."/>
            <person name="Nejsum P."/>
            <person name="von Samson-Himmelstjerna G."/>
            <person name="Boag P.R."/>
            <person name="Tan P."/>
            <person name="Li Q."/>
            <person name="Min J."/>
            <person name="Yang Y."/>
            <person name="Wang X."/>
            <person name="Fang X."/>
            <person name="Hall R.S."/>
            <person name="Hofmann A."/>
            <person name="Sternberg P.W."/>
            <person name="Jex A.R."/>
            <person name="Gasser R.B."/>
        </authorList>
    </citation>
    <scope>NUCLEOTIDE SEQUENCE [LARGE SCALE GENOMIC DNA]</scope>
    <source>
        <strain evidence="1">PN_DK_2014</strain>
    </source>
</reference>
<gene>
    <name evidence="1" type="ORF">Tcan_18362</name>
</gene>